<dbReference type="PANTHER" id="PTHR38332:SF2">
    <property type="entry name" value="PROTEIN QUIVER"/>
    <property type="match status" value="1"/>
</dbReference>
<dbReference type="Proteomes" id="UP001208570">
    <property type="component" value="Unassembled WGS sequence"/>
</dbReference>
<dbReference type="PANTHER" id="PTHR38332">
    <property type="entry name" value="PROTEIN CBG11604"/>
    <property type="match status" value="1"/>
</dbReference>
<proteinExistence type="predicted"/>
<evidence type="ECO:0000313" key="2">
    <source>
        <dbReference type="Proteomes" id="UP001208570"/>
    </source>
</evidence>
<name>A0AAD9K7P3_9ANNE</name>
<sequence length="167" mass="18092">MGSIVSFTVSSIGCFVCTSINGSEPDCEDTFNNTGRFYKEECFSGRKGRSGLFPGTECIKLKAYHGKWCIPLASSPICIITASTGYRVLVRDCTVDDGGINSESELGRESHCWLVNKVKYQGVIIDGCSLACRVNGCNAGNSDVRVKYADIIIFGVISSVIIHQLKN</sequence>
<organism evidence="1 2">
    <name type="scientific">Paralvinella palmiformis</name>
    <dbReference type="NCBI Taxonomy" id="53620"/>
    <lineage>
        <taxon>Eukaryota</taxon>
        <taxon>Metazoa</taxon>
        <taxon>Spiralia</taxon>
        <taxon>Lophotrochozoa</taxon>
        <taxon>Annelida</taxon>
        <taxon>Polychaeta</taxon>
        <taxon>Sedentaria</taxon>
        <taxon>Canalipalpata</taxon>
        <taxon>Terebellida</taxon>
        <taxon>Terebelliformia</taxon>
        <taxon>Alvinellidae</taxon>
        <taxon>Paralvinella</taxon>
    </lineage>
</organism>
<protein>
    <submittedName>
        <fullName evidence="1">Uncharacterized protein</fullName>
    </submittedName>
</protein>
<keyword evidence="2" id="KW-1185">Reference proteome</keyword>
<dbReference type="AlphaFoldDB" id="A0AAD9K7P3"/>
<gene>
    <name evidence="1" type="ORF">LSH36_39g11006</name>
</gene>
<evidence type="ECO:0000313" key="1">
    <source>
        <dbReference type="EMBL" id="KAK2166444.1"/>
    </source>
</evidence>
<comment type="caution">
    <text evidence="1">The sequence shown here is derived from an EMBL/GenBank/DDBJ whole genome shotgun (WGS) entry which is preliminary data.</text>
</comment>
<accession>A0AAD9K7P3</accession>
<dbReference type="EMBL" id="JAODUP010000039">
    <property type="protein sequence ID" value="KAK2166444.1"/>
    <property type="molecule type" value="Genomic_DNA"/>
</dbReference>
<reference evidence="1" key="1">
    <citation type="journal article" date="2023" name="Mol. Biol. Evol.">
        <title>Third-Generation Sequencing Reveals the Adaptive Role of the Epigenome in Three Deep-Sea Polychaetes.</title>
        <authorList>
            <person name="Perez M."/>
            <person name="Aroh O."/>
            <person name="Sun Y."/>
            <person name="Lan Y."/>
            <person name="Juniper S.K."/>
            <person name="Young C.R."/>
            <person name="Angers B."/>
            <person name="Qian P.Y."/>
        </authorList>
    </citation>
    <scope>NUCLEOTIDE SEQUENCE</scope>
    <source>
        <strain evidence="1">P08H-3</strain>
    </source>
</reference>